<evidence type="ECO:0000256" key="1">
    <source>
        <dbReference type="SAM" id="MobiDB-lite"/>
    </source>
</evidence>
<comment type="caution">
    <text evidence="2">The sequence shown here is derived from an EMBL/GenBank/DDBJ whole genome shotgun (WGS) entry which is preliminary data.</text>
</comment>
<dbReference type="Proteomes" id="UP000030151">
    <property type="component" value="Unassembled WGS sequence"/>
</dbReference>
<sequence length="184" mass="21559">MHINNGVYIPSKKVQLELPSHWNAWFTHLRIIAEDDRLWGMIDPNQEEQLTDKLSEPAWPTINSAIQELPRYQEIAPDIRLPDAHSILHVEYSIKQAQYADIKSRTYAVLGWISSTVNPSIYLSIRHHLWEKHNGDFTLRQLVKEIQREFAPFQWSYGTPMRQGSPRRNKPRRSRGSRVPHSST</sequence>
<gene>
    <name evidence="2" type="ORF">X797_003207</name>
</gene>
<accession>A0A0A1UZF3</accession>
<name>A0A0A1UZF3_9HYPO</name>
<reference evidence="2 3" key="1">
    <citation type="submission" date="2014-02" db="EMBL/GenBank/DDBJ databases">
        <title>The genome sequence of the entomopathogenic fungus Metarhizium robertsii ARSEF 2575.</title>
        <authorList>
            <person name="Giuliano Garisto Donzelli B."/>
            <person name="Roe B.A."/>
            <person name="Macmil S.L."/>
            <person name="Krasnoff S.B."/>
            <person name="Gibson D.M."/>
        </authorList>
    </citation>
    <scope>NUCLEOTIDE SEQUENCE [LARGE SCALE GENOMIC DNA]</scope>
    <source>
        <strain evidence="2 3">ARSEF 2575</strain>
    </source>
</reference>
<protein>
    <submittedName>
        <fullName evidence="2">Uncharacterized protein</fullName>
    </submittedName>
</protein>
<dbReference type="AlphaFoldDB" id="A0A0A1UZF3"/>
<dbReference type="OrthoDB" id="10562924at2759"/>
<organism evidence="2 3">
    <name type="scientific">Metarhizium robertsii</name>
    <dbReference type="NCBI Taxonomy" id="568076"/>
    <lineage>
        <taxon>Eukaryota</taxon>
        <taxon>Fungi</taxon>
        <taxon>Dikarya</taxon>
        <taxon>Ascomycota</taxon>
        <taxon>Pezizomycotina</taxon>
        <taxon>Sordariomycetes</taxon>
        <taxon>Hypocreomycetidae</taxon>
        <taxon>Hypocreales</taxon>
        <taxon>Clavicipitaceae</taxon>
        <taxon>Metarhizium</taxon>
    </lineage>
</organism>
<evidence type="ECO:0000313" key="2">
    <source>
        <dbReference type="EMBL" id="EXV03407.1"/>
    </source>
</evidence>
<feature type="region of interest" description="Disordered" evidence="1">
    <location>
        <begin position="157"/>
        <end position="184"/>
    </location>
</feature>
<proteinExistence type="predicted"/>
<dbReference type="EMBL" id="JELW01000003">
    <property type="protein sequence ID" value="EXV03407.1"/>
    <property type="molecule type" value="Genomic_DNA"/>
</dbReference>
<evidence type="ECO:0000313" key="3">
    <source>
        <dbReference type="Proteomes" id="UP000030151"/>
    </source>
</evidence>
<dbReference type="HOGENOM" id="CLU_1603117_0_0_1"/>
<feature type="compositionally biased region" description="Basic residues" evidence="1">
    <location>
        <begin position="165"/>
        <end position="178"/>
    </location>
</feature>